<dbReference type="Proteomes" id="UP000708347">
    <property type="component" value="Unassembled WGS sequence"/>
</dbReference>
<protein>
    <submittedName>
        <fullName evidence="4">Aldehyde reductase</fullName>
    </submittedName>
</protein>
<feature type="domain" description="NAD-dependent epimerase/dehydratase" evidence="3">
    <location>
        <begin position="7"/>
        <end position="244"/>
    </location>
</feature>
<dbReference type="CDD" id="cd05227">
    <property type="entry name" value="AR_SDR_e"/>
    <property type="match status" value="1"/>
</dbReference>
<dbReference type="Gene3D" id="3.40.50.720">
    <property type="entry name" value="NAD(P)-binding Rossmann-like Domain"/>
    <property type="match status" value="1"/>
</dbReference>
<dbReference type="EMBL" id="VBSB01000003">
    <property type="protein sequence ID" value="NTY58861.1"/>
    <property type="molecule type" value="Genomic_DNA"/>
</dbReference>
<keyword evidence="1" id="KW-0560">Oxidoreductase</keyword>
<keyword evidence="5" id="KW-1185">Reference proteome</keyword>
<proteinExistence type="inferred from homology"/>
<dbReference type="InterPro" id="IPR036291">
    <property type="entry name" value="NAD(P)-bd_dom_sf"/>
</dbReference>
<dbReference type="InterPro" id="IPR050425">
    <property type="entry name" value="NAD(P)_dehydrat-like"/>
</dbReference>
<evidence type="ECO:0000256" key="1">
    <source>
        <dbReference type="ARBA" id="ARBA00023002"/>
    </source>
</evidence>
<sequence length="344" mass="36285">MPDPIRVLVTGGTGFVAGHLIAQLLNSGYLVRATVRSLNRDKDIHGSLARVGADLSQLEVVAAELNSDDGWAEAVDGCQYVQHVASPFPPRQPENEDDIIIPAREGTLRVLRASSAAGVRRVVVTSSFAAIGYGPKPSGAPFDETDWTDTNGPVSPYVKSKTLAEQAAWQFAAQPGSPELAVVNPVGVFGPLLDENMSTSVQIIDGLLHGRPPVLPRASFAVVDVRDVADLLIRAMTSPQAAGQRYLAAAGQPVTLPEIAAVLHDRLGADAARVARREVPDWVVRTAARAFPSLRELAGLLGAPKAVNNTKAITQLGWQPRPVAETVTATAESLLQLCSAAAGR</sequence>
<dbReference type="SUPFAM" id="SSF51735">
    <property type="entry name" value="NAD(P)-binding Rossmann-fold domains"/>
    <property type="match status" value="1"/>
</dbReference>
<evidence type="ECO:0000313" key="5">
    <source>
        <dbReference type="Proteomes" id="UP000708347"/>
    </source>
</evidence>
<dbReference type="PANTHER" id="PTHR10366">
    <property type="entry name" value="NAD DEPENDENT EPIMERASE/DEHYDRATASE"/>
    <property type="match status" value="1"/>
</dbReference>
<reference evidence="4 5" key="1">
    <citation type="submission" date="2019-05" db="EMBL/GenBank/DDBJ databases">
        <title>Mycolicibacterium sphagni ENV482 genome assembly.</title>
        <authorList>
            <person name="Chen W."/>
            <person name="Faulkner N.W."/>
            <person name="Hyman M.R."/>
        </authorList>
    </citation>
    <scope>NUCLEOTIDE SEQUENCE [LARGE SCALE GENOMIC DNA]</scope>
    <source>
        <strain evidence="4 5">ENV482</strain>
    </source>
</reference>
<name>A0ABX2JVF6_9MYCO</name>
<accession>A0ABX2JVF6</accession>
<evidence type="ECO:0000259" key="3">
    <source>
        <dbReference type="Pfam" id="PF01370"/>
    </source>
</evidence>
<dbReference type="InterPro" id="IPR001509">
    <property type="entry name" value="Epimerase_deHydtase"/>
</dbReference>
<organism evidence="4 5">
    <name type="scientific">Mycolicibacterium sphagni</name>
    <dbReference type="NCBI Taxonomy" id="1786"/>
    <lineage>
        <taxon>Bacteria</taxon>
        <taxon>Bacillati</taxon>
        <taxon>Actinomycetota</taxon>
        <taxon>Actinomycetes</taxon>
        <taxon>Mycobacteriales</taxon>
        <taxon>Mycobacteriaceae</taxon>
        <taxon>Mycolicibacterium</taxon>
    </lineage>
</organism>
<dbReference type="Pfam" id="PF01370">
    <property type="entry name" value="Epimerase"/>
    <property type="match status" value="1"/>
</dbReference>
<dbReference type="RefSeq" id="WP_174396785.1">
    <property type="nucleotide sequence ID" value="NZ_VBSB01000003.1"/>
</dbReference>
<dbReference type="PANTHER" id="PTHR10366:SF564">
    <property type="entry name" value="STEROL-4-ALPHA-CARBOXYLATE 3-DEHYDROGENASE, DECARBOXYLATING"/>
    <property type="match status" value="1"/>
</dbReference>
<comment type="caution">
    <text evidence="4">The sequence shown here is derived from an EMBL/GenBank/DDBJ whole genome shotgun (WGS) entry which is preliminary data.</text>
</comment>
<comment type="similarity">
    <text evidence="2">Belongs to the NAD(P)-dependent epimerase/dehydratase family. Dihydroflavonol-4-reductase subfamily.</text>
</comment>
<evidence type="ECO:0000256" key="2">
    <source>
        <dbReference type="ARBA" id="ARBA00023445"/>
    </source>
</evidence>
<gene>
    <name evidence="4" type="ORF">FEG63_04755</name>
</gene>
<evidence type="ECO:0000313" key="4">
    <source>
        <dbReference type="EMBL" id="NTY58861.1"/>
    </source>
</evidence>